<evidence type="ECO:0000256" key="10">
    <source>
        <dbReference type="ARBA" id="ARBA00023136"/>
    </source>
</evidence>
<dbReference type="SUPFAM" id="SSF55804">
    <property type="entry name" value="Phoshotransferase/anion transport protein"/>
    <property type="match status" value="1"/>
</dbReference>
<gene>
    <name evidence="15" type="ORF">GYN08_01785</name>
</gene>
<dbReference type="PROSITE" id="PS51094">
    <property type="entry name" value="PTS_EIIA_TYPE_2"/>
    <property type="match status" value="1"/>
</dbReference>
<evidence type="ECO:0000259" key="14">
    <source>
        <dbReference type="PROSITE" id="PS51104"/>
    </source>
</evidence>
<feature type="transmembrane region" description="Helical" evidence="11">
    <location>
        <begin position="522"/>
        <end position="545"/>
    </location>
</feature>
<dbReference type="CDD" id="cd00211">
    <property type="entry name" value="PTS_IIA_fru"/>
    <property type="match status" value="1"/>
</dbReference>
<dbReference type="InterPro" id="IPR013014">
    <property type="entry name" value="PTS_EIIC_2"/>
</dbReference>
<feature type="transmembrane region" description="Helical" evidence="11">
    <location>
        <begin position="622"/>
        <end position="642"/>
    </location>
</feature>
<protein>
    <submittedName>
        <fullName evidence="15">PTS transporter subunit EIIA</fullName>
    </submittedName>
</protein>
<evidence type="ECO:0000256" key="9">
    <source>
        <dbReference type="ARBA" id="ARBA00022989"/>
    </source>
</evidence>
<dbReference type="InterPro" id="IPR002178">
    <property type="entry name" value="PTS_EIIA_type-2_dom"/>
</dbReference>
<dbReference type="NCBIfam" id="TIGR01427">
    <property type="entry name" value="PTS_IIC_fructo"/>
    <property type="match status" value="1"/>
</dbReference>
<keyword evidence="9 11" id="KW-1133">Transmembrane helix</keyword>
<accession>A0ABX0F300</accession>
<evidence type="ECO:0000259" key="13">
    <source>
        <dbReference type="PROSITE" id="PS51099"/>
    </source>
</evidence>
<evidence type="ECO:0000256" key="6">
    <source>
        <dbReference type="ARBA" id="ARBA00022679"/>
    </source>
</evidence>
<keyword evidence="7" id="KW-0598">Phosphotransferase system</keyword>
<dbReference type="NCBIfam" id="TIGR00848">
    <property type="entry name" value="fruA"/>
    <property type="match status" value="1"/>
</dbReference>
<feature type="domain" description="PTS EIIB type-2" evidence="13">
    <location>
        <begin position="192"/>
        <end position="287"/>
    </location>
</feature>
<dbReference type="SUPFAM" id="SSF52794">
    <property type="entry name" value="PTS system IIB component-like"/>
    <property type="match status" value="1"/>
</dbReference>
<proteinExistence type="predicted"/>
<dbReference type="Gene3D" id="3.40.930.10">
    <property type="entry name" value="Mannitol-specific EII, Chain A"/>
    <property type="match status" value="1"/>
</dbReference>
<dbReference type="EMBL" id="JAAFGS010000001">
    <property type="protein sequence ID" value="NGZ74028.1"/>
    <property type="molecule type" value="Genomic_DNA"/>
</dbReference>
<feature type="domain" description="PTS EIIC type-2" evidence="14">
    <location>
        <begin position="316"/>
        <end position="652"/>
    </location>
</feature>
<dbReference type="CDD" id="cd05569">
    <property type="entry name" value="PTS_IIB_fructose"/>
    <property type="match status" value="1"/>
</dbReference>
<keyword evidence="6" id="KW-0808">Transferase</keyword>
<evidence type="ECO:0000256" key="1">
    <source>
        <dbReference type="ARBA" id="ARBA00004429"/>
    </source>
</evidence>
<dbReference type="InterPro" id="IPR003501">
    <property type="entry name" value="PTS_EIIB_2/3"/>
</dbReference>
<evidence type="ECO:0000256" key="11">
    <source>
        <dbReference type="SAM" id="Phobius"/>
    </source>
</evidence>
<feature type="transmembrane region" description="Helical" evidence="11">
    <location>
        <begin position="481"/>
        <end position="501"/>
    </location>
</feature>
<evidence type="ECO:0000313" key="15">
    <source>
        <dbReference type="EMBL" id="NGZ74028.1"/>
    </source>
</evidence>
<dbReference type="InterPro" id="IPR036095">
    <property type="entry name" value="PTS_EIIB-like_sf"/>
</dbReference>
<organism evidence="15 16">
    <name type="scientific">Saccharibacillus alkalitolerans</name>
    <dbReference type="NCBI Taxonomy" id="2705290"/>
    <lineage>
        <taxon>Bacteria</taxon>
        <taxon>Bacillati</taxon>
        <taxon>Bacillota</taxon>
        <taxon>Bacilli</taxon>
        <taxon>Bacillales</taxon>
        <taxon>Paenibacillaceae</taxon>
        <taxon>Saccharibacillus</taxon>
    </lineage>
</organism>
<dbReference type="PROSITE" id="PS00372">
    <property type="entry name" value="PTS_EIIA_TYPE_2_HIS"/>
    <property type="match status" value="1"/>
</dbReference>
<evidence type="ECO:0000256" key="2">
    <source>
        <dbReference type="ARBA" id="ARBA00022448"/>
    </source>
</evidence>
<dbReference type="InterPro" id="IPR003352">
    <property type="entry name" value="PTS_EIIC"/>
</dbReference>
<dbReference type="InterPro" id="IPR006327">
    <property type="entry name" value="PTS_IIC_fruc"/>
</dbReference>
<evidence type="ECO:0000256" key="7">
    <source>
        <dbReference type="ARBA" id="ARBA00022683"/>
    </source>
</evidence>
<dbReference type="InterPro" id="IPR016152">
    <property type="entry name" value="PTrfase/Anion_transptr"/>
</dbReference>
<dbReference type="InterPro" id="IPR003353">
    <property type="entry name" value="PTS_IIB_fruc"/>
</dbReference>
<feature type="domain" description="PTS EIIA type-2" evidence="12">
    <location>
        <begin position="5"/>
        <end position="149"/>
    </location>
</feature>
<name>A0ABX0F300_9BACL</name>
<dbReference type="Proteomes" id="UP000800303">
    <property type="component" value="Unassembled WGS sequence"/>
</dbReference>
<evidence type="ECO:0000256" key="5">
    <source>
        <dbReference type="ARBA" id="ARBA00022597"/>
    </source>
</evidence>
<dbReference type="InterPro" id="IPR013011">
    <property type="entry name" value="PTS_EIIB_2"/>
</dbReference>
<keyword evidence="4" id="KW-0597">Phosphoprotein</keyword>
<keyword evidence="3" id="KW-1003">Cell membrane</keyword>
<dbReference type="PROSITE" id="PS51104">
    <property type="entry name" value="PTS_EIIC_TYPE_2"/>
    <property type="match status" value="1"/>
</dbReference>
<evidence type="ECO:0000256" key="3">
    <source>
        <dbReference type="ARBA" id="ARBA00022475"/>
    </source>
</evidence>
<feature type="transmembrane region" description="Helical" evidence="11">
    <location>
        <begin position="583"/>
        <end position="602"/>
    </location>
</feature>
<feature type="transmembrane region" description="Helical" evidence="11">
    <location>
        <begin position="327"/>
        <end position="344"/>
    </location>
</feature>
<keyword evidence="10 11" id="KW-0472">Membrane</keyword>
<feature type="transmembrane region" description="Helical" evidence="11">
    <location>
        <begin position="356"/>
        <end position="385"/>
    </location>
</feature>
<keyword evidence="8 11" id="KW-0812">Transmembrane</keyword>
<keyword evidence="5" id="KW-0762">Sugar transport</keyword>
<dbReference type="RefSeq" id="WP_166273070.1">
    <property type="nucleotide sequence ID" value="NZ_JAAFGS010000001.1"/>
</dbReference>
<dbReference type="PANTHER" id="PTHR30505:SF28">
    <property type="entry name" value="PTS SYSTEM 2-O-ALPHA-MANNOSYL-D-GLYCERATE-SPECIFIC EIIABC COMPONENT"/>
    <property type="match status" value="1"/>
</dbReference>
<evidence type="ECO:0000313" key="16">
    <source>
        <dbReference type="Proteomes" id="UP000800303"/>
    </source>
</evidence>
<dbReference type="Pfam" id="PF02378">
    <property type="entry name" value="PTS_EIIC"/>
    <property type="match status" value="1"/>
</dbReference>
<dbReference type="PANTHER" id="PTHR30505">
    <property type="entry name" value="FRUCTOSE-LIKE PERMEASE"/>
    <property type="match status" value="1"/>
</dbReference>
<feature type="transmembrane region" description="Helical" evidence="11">
    <location>
        <begin position="405"/>
        <end position="423"/>
    </location>
</feature>
<evidence type="ECO:0000256" key="4">
    <source>
        <dbReference type="ARBA" id="ARBA00022553"/>
    </source>
</evidence>
<keyword evidence="16" id="KW-1185">Reference proteome</keyword>
<comment type="caution">
    <text evidence="15">The sequence shown here is derived from an EMBL/GenBank/DDBJ whole genome shotgun (WGS) entry which is preliminary data.</text>
</comment>
<sequence>MRITDLMIEPVMILDLKSITKEAVIDELIASLNKSGRINDAAAFKQAILAREAQSSTGIGEGIAMPHAKTSAVNEPTIVFGKSSPGVEYESLDEQPAHFFFMIAVPEGESNLHLQALKQLSRMLLDADFLGRLREVKTPAEVTALFNAAQADSEGASGKQAEAARQSDSSVGGSASGMADVIVGNPDSDQFVVAVTACPTGIAHTFMAEDALKKKAKELGINIRVETNGSEGVGNELTAAEIARASGVIIAADKNVEMARFDGKPVLQRKVSDGIRKPEELIRKAVTGDAPIYRHEGGAASGGSDAGGKVSVGGKIYKDLMNGISHMLPFVVGGGILIAISFLFEQYGGGGENNPIFKLLMSIGGGDGAFHFLIPILAGFIAMSIGDRPALMPGVVAGYMASTSGAGFLGGLAAGFLAGYIVIGLRKLFKGLPKSIDGLKPILIYPVLGLLAVGLIMYYIIDPVFGGLNTWITGVLENLGTGNAVLLGLILGGMMSIDMGGPFNKAAYTFAIGIFTSTGDGAWMAAVMAGGMVPPLAIALATTFFKNKFDEQERKSGITNYVLGLSFITEGAIPFAAADPLRVLTSCIIGSAAAGGLTQLWAINVPAPHGGIFVAALANHALLFLLTVVIGSVISALILGFWKKTLAERAEIAAKKAA</sequence>
<dbReference type="Gene3D" id="3.40.50.2300">
    <property type="match status" value="1"/>
</dbReference>
<dbReference type="InterPro" id="IPR050864">
    <property type="entry name" value="Bacterial_PTS_Sugar_Transport"/>
</dbReference>
<keyword evidence="2" id="KW-0813">Transport</keyword>
<dbReference type="Pfam" id="PF00359">
    <property type="entry name" value="PTS_EIIA_2"/>
    <property type="match status" value="1"/>
</dbReference>
<dbReference type="InterPro" id="IPR004715">
    <property type="entry name" value="PTS_IIA_fruc"/>
</dbReference>
<evidence type="ECO:0000256" key="8">
    <source>
        <dbReference type="ARBA" id="ARBA00022692"/>
    </source>
</evidence>
<feature type="transmembrane region" description="Helical" evidence="11">
    <location>
        <begin position="443"/>
        <end position="461"/>
    </location>
</feature>
<dbReference type="NCBIfam" id="TIGR00829">
    <property type="entry name" value="FRU"/>
    <property type="match status" value="1"/>
</dbReference>
<comment type="subcellular location">
    <subcellularLocation>
        <location evidence="1">Cell inner membrane</location>
        <topology evidence="1">Multi-pass membrane protein</topology>
    </subcellularLocation>
</comment>
<dbReference type="PROSITE" id="PS51099">
    <property type="entry name" value="PTS_EIIB_TYPE_2"/>
    <property type="match status" value="1"/>
</dbReference>
<reference evidence="15 16" key="1">
    <citation type="submission" date="2020-01" db="EMBL/GenBank/DDBJ databases">
        <title>Polyphasic characterisation and genomic insights into a novel alkali tolerant bacterium VR-M41.</title>
        <authorList>
            <person name="Vemuluri V.R."/>
        </authorList>
    </citation>
    <scope>NUCLEOTIDE SEQUENCE [LARGE SCALE GENOMIC DNA]</scope>
    <source>
        <strain evidence="15 16">VR-M41</strain>
    </source>
</reference>
<dbReference type="Pfam" id="PF02302">
    <property type="entry name" value="PTS_IIB"/>
    <property type="match status" value="1"/>
</dbReference>
<evidence type="ECO:0000259" key="12">
    <source>
        <dbReference type="PROSITE" id="PS51094"/>
    </source>
</evidence>